<name>A0ABR7N180_9FIRM</name>
<evidence type="ECO:0000256" key="1">
    <source>
        <dbReference type="HAMAP-Rule" id="MF_00549"/>
    </source>
</evidence>
<feature type="binding site" evidence="1">
    <location>
        <position position="87"/>
    </location>
    <ligand>
        <name>substrate</name>
    </ligand>
</feature>
<sequence>MNIGLIAHDAKKILMQNFTIAYRGILSKHEIYATGTTGRLIEEVTNLTVHKYLAGHLGGEQQLASQIEHNQIDMVIFLRDPQSPKSHEPDVMNVIHLCDTYNIPFATNLATAELLVKALEHGDLEWREMIKKEEE</sequence>
<gene>
    <name evidence="1 3" type="primary">mgsA</name>
    <name evidence="3" type="ORF">H8704_03875</name>
</gene>
<evidence type="ECO:0000259" key="2">
    <source>
        <dbReference type="PROSITE" id="PS51855"/>
    </source>
</evidence>
<dbReference type="EC" id="4.2.3.3" evidence="1"/>
<keyword evidence="4" id="KW-1185">Reference proteome</keyword>
<comment type="caution">
    <text evidence="3">The sequence shown here is derived from an EMBL/GenBank/DDBJ whole genome shotgun (WGS) entry which is preliminary data.</text>
</comment>
<dbReference type="PIRSF" id="PIRSF006614">
    <property type="entry name" value="Methylglyox_syn"/>
    <property type="match status" value="1"/>
</dbReference>
<dbReference type="SUPFAM" id="SSF52335">
    <property type="entry name" value="Methylglyoxal synthase-like"/>
    <property type="match status" value="1"/>
</dbReference>
<organism evidence="3 4">
    <name type="scientific">Jutongia huaianensis</name>
    <dbReference type="NCBI Taxonomy" id="2763668"/>
    <lineage>
        <taxon>Bacteria</taxon>
        <taxon>Bacillati</taxon>
        <taxon>Bacillota</taxon>
        <taxon>Clostridia</taxon>
        <taxon>Lachnospirales</taxon>
        <taxon>Lachnospiraceae</taxon>
        <taxon>Jutongia</taxon>
    </lineage>
</organism>
<dbReference type="PANTHER" id="PTHR30492">
    <property type="entry name" value="METHYLGLYOXAL SYNTHASE"/>
    <property type="match status" value="1"/>
</dbReference>
<reference evidence="3 4" key="1">
    <citation type="submission" date="2020-08" db="EMBL/GenBank/DDBJ databases">
        <title>Genome public.</title>
        <authorList>
            <person name="Liu C."/>
            <person name="Sun Q."/>
        </authorList>
    </citation>
    <scope>NUCLEOTIDE SEQUENCE [LARGE SCALE GENOMIC DNA]</scope>
    <source>
        <strain evidence="3 4">NSJ-37</strain>
    </source>
</reference>
<feature type="binding site" evidence="1">
    <location>
        <position position="12"/>
    </location>
    <ligand>
        <name>substrate</name>
    </ligand>
</feature>
<dbReference type="InterPro" id="IPR004363">
    <property type="entry name" value="Methylgl_synth"/>
</dbReference>
<protein>
    <recommendedName>
        <fullName evidence="1">Methylglyoxal synthase</fullName>
        <shortName evidence="1">MGS</shortName>
        <ecNumber evidence="1">4.2.3.3</ecNumber>
    </recommendedName>
</protein>
<comment type="similarity">
    <text evidence="1">Belongs to the methylglyoxal synthase family.</text>
</comment>
<evidence type="ECO:0000313" key="3">
    <source>
        <dbReference type="EMBL" id="MBC8561773.1"/>
    </source>
</evidence>
<dbReference type="InterPro" id="IPR011607">
    <property type="entry name" value="MGS-like_dom"/>
</dbReference>
<comment type="function">
    <text evidence="1">Catalyzes the formation of methylglyoxal from dihydroxyacetone phosphate.</text>
</comment>
<evidence type="ECO:0000313" key="4">
    <source>
        <dbReference type="Proteomes" id="UP000606193"/>
    </source>
</evidence>
<dbReference type="PANTHER" id="PTHR30492:SF0">
    <property type="entry name" value="METHYLGLYOXAL SYNTHASE"/>
    <property type="match status" value="1"/>
</dbReference>
<dbReference type="PROSITE" id="PS51855">
    <property type="entry name" value="MGS"/>
    <property type="match status" value="1"/>
</dbReference>
<dbReference type="Pfam" id="PF02142">
    <property type="entry name" value="MGS"/>
    <property type="match status" value="1"/>
</dbReference>
<accession>A0ABR7N180</accession>
<dbReference type="NCBIfam" id="TIGR00160">
    <property type="entry name" value="MGSA"/>
    <property type="match status" value="1"/>
</dbReference>
<dbReference type="InterPro" id="IPR036914">
    <property type="entry name" value="MGS-like_dom_sf"/>
</dbReference>
<dbReference type="HAMAP" id="MF_00549">
    <property type="entry name" value="Methylglyoxal_synth"/>
    <property type="match status" value="1"/>
</dbReference>
<dbReference type="RefSeq" id="WP_022464778.1">
    <property type="nucleotide sequence ID" value="NZ_JACRSX010000003.1"/>
</dbReference>
<proteinExistence type="inferred from homology"/>
<feature type="domain" description="MGS-like" evidence="2">
    <location>
        <begin position="1"/>
        <end position="135"/>
    </location>
</feature>
<dbReference type="Gene3D" id="3.40.50.1380">
    <property type="entry name" value="Methylglyoxal synthase-like domain"/>
    <property type="match status" value="1"/>
</dbReference>
<feature type="binding site" evidence="1">
    <location>
        <position position="8"/>
    </location>
    <ligand>
        <name>substrate</name>
    </ligand>
</feature>
<dbReference type="NCBIfam" id="NF003559">
    <property type="entry name" value="PRK05234.1"/>
    <property type="match status" value="1"/>
</dbReference>
<dbReference type="EMBL" id="JACRSX010000003">
    <property type="protein sequence ID" value="MBC8561773.1"/>
    <property type="molecule type" value="Genomic_DNA"/>
</dbReference>
<comment type="caution">
    <text evidence="1">Lacks conserved residue(s) required for the propagation of feature annotation.</text>
</comment>
<feature type="binding site" evidence="1">
    <location>
        <begin position="34"/>
        <end position="37"/>
    </location>
    <ligand>
        <name>substrate</name>
    </ligand>
</feature>
<dbReference type="Proteomes" id="UP000606193">
    <property type="component" value="Unassembled WGS sequence"/>
</dbReference>
<dbReference type="GO" id="GO:0008929">
    <property type="term" value="F:methylglyoxal synthase activity"/>
    <property type="evidence" value="ECO:0007669"/>
    <property type="project" value="UniProtKB-EC"/>
</dbReference>
<keyword evidence="1 3" id="KW-0456">Lyase</keyword>
<dbReference type="SMART" id="SM00851">
    <property type="entry name" value="MGS"/>
    <property type="match status" value="1"/>
</dbReference>
<comment type="catalytic activity">
    <reaction evidence="1">
        <text>dihydroxyacetone phosphate = methylglyoxal + phosphate</text>
        <dbReference type="Rhea" id="RHEA:17937"/>
        <dbReference type="ChEBI" id="CHEBI:17158"/>
        <dbReference type="ChEBI" id="CHEBI:43474"/>
        <dbReference type="ChEBI" id="CHEBI:57642"/>
        <dbReference type="EC" id="4.2.3.3"/>
    </reaction>
</comment>